<dbReference type="Pfam" id="PF23647">
    <property type="entry name" value="TRAPPC13_M"/>
    <property type="match status" value="1"/>
</dbReference>
<feature type="region of interest" description="Disordered" evidence="1">
    <location>
        <begin position="27"/>
        <end position="72"/>
    </location>
</feature>
<dbReference type="GeneID" id="26305084"/>
<evidence type="ECO:0000313" key="5">
    <source>
        <dbReference type="Proteomes" id="UP000053758"/>
    </source>
</evidence>
<dbReference type="PANTHER" id="PTHR13134:SF3">
    <property type="entry name" value="TRAFFICKING PROTEIN PARTICLE COMPLEX SUBUNIT 13"/>
    <property type="match status" value="1"/>
</dbReference>
<gene>
    <name evidence="4" type="ORF">PAN0_011c4361</name>
</gene>
<evidence type="ECO:0000256" key="1">
    <source>
        <dbReference type="SAM" id="MobiDB-lite"/>
    </source>
</evidence>
<evidence type="ECO:0000259" key="2">
    <source>
        <dbReference type="Pfam" id="PF06159"/>
    </source>
</evidence>
<accession>A0A081CHJ3</accession>
<protein>
    <submittedName>
        <fullName evidence="4">Trafficking protein particle complex subunit 13 isoform X1</fullName>
    </submittedName>
</protein>
<dbReference type="AlphaFoldDB" id="A0A081CHJ3"/>
<keyword evidence="5" id="KW-1185">Reference proteome</keyword>
<dbReference type="InterPro" id="IPR010378">
    <property type="entry name" value="TRAPPC13"/>
</dbReference>
<dbReference type="Pfam" id="PF06159">
    <property type="entry name" value="TRAPPC13_N"/>
    <property type="match status" value="1"/>
</dbReference>
<name>A0A081CHJ3_PSEA2</name>
<dbReference type="InterPro" id="IPR055427">
    <property type="entry name" value="TRAPPC13_N"/>
</dbReference>
<feature type="compositionally biased region" description="Polar residues" evidence="1">
    <location>
        <begin position="573"/>
        <end position="582"/>
    </location>
</feature>
<feature type="compositionally biased region" description="Pro residues" evidence="1">
    <location>
        <begin position="55"/>
        <end position="65"/>
    </location>
</feature>
<dbReference type="InterPro" id="IPR055429">
    <property type="entry name" value="TRAPPC13_M"/>
</dbReference>
<dbReference type="PANTHER" id="PTHR13134">
    <property type="entry name" value="TRAFFICKING PROTEIN PARTICLE COMPLEX SUBUNIT 13"/>
    <property type="match status" value="1"/>
</dbReference>
<dbReference type="GO" id="GO:1990072">
    <property type="term" value="C:TRAPPIII protein complex"/>
    <property type="evidence" value="ECO:0007669"/>
    <property type="project" value="TreeGrafter"/>
</dbReference>
<dbReference type="EMBL" id="DF830078">
    <property type="protein sequence ID" value="GAK66139.1"/>
    <property type="molecule type" value="Genomic_DNA"/>
</dbReference>
<dbReference type="RefSeq" id="XP_014655817.1">
    <property type="nucleotide sequence ID" value="XM_014800331.1"/>
</dbReference>
<feature type="domain" description="Trafficking protein particle complex subunit 13 middle" evidence="3">
    <location>
        <begin position="299"/>
        <end position="454"/>
    </location>
</feature>
<evidence type="ECO:0000259" key="3">
    <source>
        <dbReference type="Pfam" id="PF23647"/>
    </source>
</evidence>
<feature type="region of interest" description="Disordered" evidence="1">
    <location>
        <begin position="552"/>
        <end position="586"/>
    </location>
</feature>
<sequence length="768" mass="82804">MPPQPRLASHHHPQHLHLHTAAQAGRRFSTATRSSKMALPAPGPAELPPMQRGAPAPPIQPPPAPQAGAPQAGPHLLSLKVMRASAPSLAVSEKPYFDDAPSTSSNLLAAVGEGISAGLSHDLLSNRWDGSSSSSGVGAAYRSAAENFPISSVLVLPNSFGTLFLGETFRTYVCVRNESGAAVREPSLRVEMQVGASDASQPHAESGRWHQLAHIIMPSPSRYTPDPSDTDGQGRPVWELAPAQALETSLGYDIKDLGPHVLVCTVGYKARVMMHDGQEAWVERSFRKFFKFAVERSPISVRTKVHQPREACAVYHPDPAVRERVHLEVQVQNVASNGSSLVLDRLDLKTAPGWTWSSIDRPSLSSDAQDTDMWMRVGGKSKMLLADGDVRQYLFALVPCEEVAFWEARESGMDMGSTQEGWAIRGDALGHLDISWRMSLGEPGRLQTSQLVRRRVVVAPVSAHTTDETRPTPQLATQLTLTRAAVETLAAVTAETRRIELEVALSVADVCAARSEAVDDDDTPLSEIAPTQREGEVVTVERTFRLALQHCTVEQPSDEAPAGEDVTPRKAPSRTSTPTGTASPLLALNKTRLQANLSNLVRAGSLSLRAGRGDESAAPTPARQPSPAPLGPAVPPKGESVPAPVLSASRVHALHSRWTQHHAQAISRPLVEHYTPTPNAHPLGTSLIPLPNITLAFQARRTPTGWQRLSQLEPQTVHATLEYAVGPSQDTVRLGAVRILLLSFTDPQTHACNTVLDEIPVLAEYLTV</sequence>
<organism evidence="4">
    <name type="scientific">Pseudozyma antarctica</name>
    <name type="common">Yeast</name>
    <name type="synonym">Candida antarctica</name>
    <dbReference type="NCBI Taxonomy" id="84753"/>
    <lineage>
        <taxon>Eukaryota</taxon>
        <taxon>Fungi</taxon>
        <taxon>Dikarya</taxon>
        <taxon>Basidiomycota</taxon>
        <taxon>Ustilaginomycotina</taxon>
        <taxon>Ustilaginomycetes</taxon>
        <taxon>Ustilaginales</taxon>
        <taxon>Ustilaginaceae</taxon>
        <taxon>Moesziomyces</taxon>
    </lineage>
</organism>
<reference evidence="4" key="1">
    <citation type="submission" date="2014-07" db="EMBL/GenBank/DDBJ databases">
        <title>Draft genome sequence of the yeast Pseudozyma antarctica JCM 10317 known as a producer of lipase B which used in a wide range of industrial applications.</title>
        <authorList>
            <person name="Morita T."/>
            <person name="Saika A."/>
            <person name="Koike H."/>
        </authorList>
    </citation>
    <scope>NUCLEOTIDE SEQUENCE</scope>
    <source>
        <strain evidence="4">JCM 10317</strain>
    </source>
</reference>
<feature type="region of interest" description="Disordered" evidence="1">
    <location>
        <begin position="611"/>
        <end position="643"/>
    </location>
</feature>
<evidence type="ECO:0000313" key="4">
    <source>
        <dbReference type="EMBL" id="GAK66139.1"/>
    </source>
</evidence>
<feature type="domain" description="Trafficking protein particle complex subunit 13 N-terminal" evidence="2">
    <location>
        <begin position="75"/>
        <end position="294"/>
    </location>
</feature>
<dbReference type="Proteomes" id="UP000053758">
    <property type="component" value="Unassembled WGS sequence"/>
</dbReference>
<dbReference type="HOGENOM" id="CLU_348575_0_0_1"/>
<proteinExistence type="predicted"/>
<feature type="compositionally biased region" description="Pro residues" evidence="1">
    <location>
        <begin position="622"/>
        <end position="635"/>
    </location>
</feature>